<gene>
    <name evidence="11" type="primary">yxjM</name>
    <name evidence="11" type="ORF">KTA_10330</name>
</gene>
<dbReference type="InterPro" id="IPR036890">
    <property type="entry name" value="HATPase_C_sf"/>
</dbReference>
<name>A0A455T5Q0_9CHLR</name>
<dbReference type="InterPro" id="IPR003594">
    <property type="entry name" value="HATPase_dom"/>
</dbReference>
<feature type="domain" description="Histidine kinase/HSP90-like ATPase" evidence="10">
    <location>
        <begin position="338"/>
        <end position="458"/>
    </location>
</feature>
<feature type="transmembrane region" description="Helical" evidence="9">
    <location>
        <begin position="142"/>
        <end position="160"/>
    </location>
</feature>
<feature type="transmembrane region" description="Helical" evidence="9">
    <location>
        <begin position="61"/>
        <end position="84"/>
    </location>
</feature>
<evidence type="ECO:0000256" key="7">
    <source>
        <dbReference type="ARBA" id="ARBA00022840"/>
    </source>
</evidence>
<keyword evidence="4" id="KW-0808">Transferase</keyword>
<keyword evidence="9" id="KW-0812">Transmembrane</keyword>
<evidence type="ECO:0000256" key="2">
    <source>
        <dbReference type="ARBA" id="ARBA00012438"/>
    </source>
</evidence>
<dbReference type="Gene3D" id="3.30.565.10">
    <property type="entry name" value="Histidine kinase-like ATPase, C-terminal domain"/>
    <property type="match status" value="1"/>
</dbReference>
<keyword evidence="8" id="KW-0902">Two-component regulatory system</keyword>
<evidence type="ECO:0000313" key="11">
    <source>
        <dbReference type="EMBL" id="BBH92834.1"/>
    </source>
</evidence>
<dbReference type="SUPFAM" id="SSF55874">
    <property type="entry name" value="ATPase domain of HSP90 chaperone/DNA topoisomerase II/histidine kinase"/>
    <property type="match status" value="1"/>
</dbReference>
<evidence type="ECO:0000256" key="8">
    <source>
        <dbReference type="ARBA" id="ARBA00023012"/>
    </source>
</evidence>
<organism evidence="11">
    <name type="scientific">Thermogemmatispora argillosa</name>
    <dbReference type="NCBI Taxonomy" id="2045280"/>
    <lineage>
        <taxon>Bacteria</taxon>
        <taxon>Bacillati</taxon>
        <taxon>Chloroflexota</taxon>
        <taxon>Ktedonobacteria</taxon>
        <taxon>Thermogemmatisporales</taxon>
        <taxon>Thermogemmatisporaceae</taxon>
        <taxon>Thermogemmatispora</taxon>
    </lineage>
</organism>
<evidence type="ECO:0000256" key="9">
    <source>
        <dbReference type="SAM" id="Phobius"/>
    </source>
</evidence>
<accession>A0A455T5Q0</accession>
<keyword evidence="6 11" id="KW-0418">Kinase</keyword>
<dbReference type="PANTHER" id="PTHR24421:SF10">
    <property type="entry name" value="NITRATE_NITRITE SENSOR PROTEIN NARQ"/>
    <property type="match status" value="1"/>
</dbReference>
<dbReference type="GO" id="GO:0016020">
    <property type="term" value="C:membrane"/>
    <property type="evidence" value="ECO:0007669"/>
    <property type="project" value="InterPro"/>
</dbReference>
<keyword evidence="7" id="KW-0067">ATP-binding</keyword>
<dbReference type="AlphaFoldDB" id="A0A455T5Q0"/>
<evidence type="ECO:0000259" key="10">
    <source>
        <dbReference type="SMART" id="SM00387"/>
    </source>
</evidence>
<sequence length="468" mass="52529">MTMTSTKSAEHKAAASESEQRLKHRLRLFGLQWCLFYIFALSIADYLTLSASPEYFHDWRAITIIALSLALLLLQAFYYGHYWLQREHRWPPPRPYALLLWAICYLICLGLTFIDRGLVWDYWLVFGFCFGAFDLPFLIWPLFCSLLTFLLLSGTVHWPLNLPDLGSLGGLILTFGSATISAVTIAHLFREQRRNARLLRELAQAHSDLEEAHQRLALSAAREQELAILRERTRLAREMHDTLGHALTLVSVKLEVIRRLVRRDPERCEQEIAETLQVTREAMSELRASIANLRSPVLGQCSLRQAIATFAERLAARCGWELELDLAPELEHLPGPGERQEALLRIVQEALTNIEKHAQATHVSLQLRTEAGRLFLSIADNGVGLPPELLARLEAATNNDGAASLASSAQASEGQGPRRGHYGLIGMRERIQELGGELSLHRPAAGGCHLIATIPLIEAPHQSQRETS</sequence>
<dbReference type="GO" id="GO:0046983">
    <property type="term" value="F:protein dimerization activity"/>
    <property type="evidence" value="ECO:0007669"/>
    <property type="project" value="InterPro"/>
</dbReference>
<dbReference type="EC" id="2.7.13.3" evidence="2"/>
<evidence type="ECO:0000256" key="6">
    <source>
        <dbReference type="ARBA" id="ARBA00022777"/>
    </source>
</evidence>
<keyword evidence="3" id="KW-0597">Phosphoprotein</keyword>
<dbReference type="PANTHER" id="PTHR24421">
    <property type="entry name" value="NITRATE/NITRITE SENSOR PROTEIN NARX-RELATED"/>
    <property type="match status" value="1"/>
</dbReference>
<dbReference type="SMART" id="SM00387">
    <property type="entry name" value="HATPase_c"/>
    <property type="match status" value="1"/>
</dbReference>
<dbReference type="InterPro" id="IPR050482">
    <property type="entry name" value="Sensor_HK_TwoCompSys"/>
</dbReference>
<proteinExistence type="predicted"/>
<evidence type="ECO:0000256" key="3">
    <source>
        <dbReference type="ARBA" id="ARBA00022553"/>
    </source>
</evidence>
<feature type="transmembrane region" description="Helical" evidence="9">
    <location>
        <begin position="96"/>
        <end position="114"/>
    </location>
</feature>
<dbReference type="Gene3D" id="1.20.5.1930">
    <property type="match status" value="1"/>
</dbReference>
<comment type="catalytic activity">
    <reaction evidence="1">
        <text>ATP + protein L-histidine = ADP + protein N-phospho-L-histidine.</text>
        <dbReference type="EC" id="2.7.13.3"/>
    </reaction>
</comment>
<protein>
    <recommendedName>
        <fullName evidence="2">histidine kinase</fullName>
        <ecNumber evidence="2">2.7.13.3</ecNumber>
    </recommendedName>
</protein>
<dbReference type="GO" id="GO:0005524">
    <property type="term" value="F:ATP binding"/>
    <property type="evidence" value="ECO:0007669"/>
    <property type="project" value="UniProtKB-KW"/>
</dbReference>
<reference evidence="11" key="1">
    <citation type="submission" date="2018-12" db="EMBL/GenBank/DDBJ databases">
        <title>Novel natural products biosynthetic potential of the class Ktedonobacteria.</title>
        <authorList>
            <person name="Zheng Y."/>
            <person name="Saitou A."/>
            <person name="Wang C.M."/>
            <person name="Toyoda A."/>
            <person name="Minakuchi Y."/>
            <person name="Sekiguchi Y."/>
            <person name="Ueda K."/>
            <person name="Takano H."/>
            <person name="Sakai Y."/>
            <person name="Yokota A."/>
            <person name="Yabe S."/>
        </authorList>
    </citation>
    <scope>NUCLEOTIDE SEQUENCE</scope>
    <source>
        <strain evidence="11">A3-2</strain>
    </source>
</reference>
<dbReference type="Pfam" id="PF02518">
    <property type="entry name" value="HATPase_c"/>
    <property type="match status" value="1"/>
</dbReference>
<dbReference type="InterPro" id="IPR011712">
    <property type="entry name" value="Sig_transdc_His_kin_sub3_dim/P"/>
</dbReference>
<feature type="transmembrane region" description="Helical" evidence="9">
    <location>
        <begin position="28"/>
        <end position="49"/>
    </location>
</feature>
<evidence type="ECO:0000256" key="1">
    <source>
        <dbReference type="ARBA" id="ARBA00000085"/>
    </source>
</evidence>
<dbReference type="Pfam" id="PF07730">
    <property type="entry name" value="HisKA_3"/>
    <property type="match status" value="1"/>
</dbReference>
<evidence type="ECO:0000256" key="5">
    <source>
        <dbReference type="ARBA" id="ARBA00022741"/>
    </source>
</evidence>
<dbReference type="CDD" id="cd16917">
    <property type="entry name" value="HATPase_UhpB-NarQ-NarX-like"/>
    <property type="match status" value="1"/>
</dbReference>
<dbReference type="GO" id="GO:0000155">
    <property type="term" value="F:phosphorelay sensor kinase activity"/>
    <property type="evidence" value="ECO:0007669"/>
    <property type="project" value="InterPro"/>
</dbReference>
<dbReference type="EMBL" id="AP019377">
    <property type="protein sequence ID" value="BBH92834.1"/>
    <property type="molecule type" value="Genomic_DNA"/>
</dbReference>
<keyword evidence="9" id="KW-0472">Membrane</keyword>
<keyword evidence="5" id="KW-0547">Nucleotide-binding</keyword>
<evidence type="ECO:0000256" key="4">
    <source>
        <dbReference type="ARBA" id="ARBA00022679"/>
    </source>
</evidence>
<feature type="transmembrane region" description="Helical" evidence="9">
    <location>
        <begin position="166"/>
        <end position="189"/>
    </location>
</feature>
<keyword evidence="9" id="KW-1133">Transmembrane helix</keyword>